<dbReference type="Gene3D" id="1.10.510.10">
    <property type="entry name" value="Transferase(Phosphotransferase) domain 1"/>
    <property type="match status" value="1"/>
</dbReference>
<dbReference type="PANTHER" id="PTHR47989">
    <property type="entry name" value="OS01G0750732 PROTEIN"/>
    <property type="match status" value="1"/>
</dbReference>
<dbReference type="OrthoDB" id="4062651at2759"/>
<reference evidence="10 11" key="1">
    <citation type="journal article" date="2014" name="Nat. Commun.">
        <title>Klebsormidium flaccidum genome reveals primary factors for plant terrestrial adaptation.</title>
        <authorList>
            <person name="Hori K."/>
            <person name="Maruyama F."/>
            <person name="Fujisawa T."/>
            <person name="Togashi T."/>
            <person name="Yamamoto N."/>
            <person name="Seo M."/>
            <person name="Sato S."/>
            <person name="Yamada T."/>
            <person name="Mori H."/>
            <person name="Tajima N."/>
            <person name="Moriyama T."/>
            <person name="Ikeuchi M."/>
            <person name="Watanabe M."/>
            <person name="Wada H."/>
            <person name="Kobayashi K."/>
            <person name="Saito M."/>
            <person name="Masuda T."/>
            <person name="Sasaki-Sekimoto Y."/>
            <person name="Mashiguchi K."/>
            <person name="Awai K."/>
            <person name="Shimojima M."/>
            <person name="Masuda S."/>
            <person name="Iwai M."/>
            <person name="Nobusawa T."/>
            <person name="Narise T."/>
            <person name="Kondo S."/>
            <person name="Saito H."/>
            <person name="Sato R."/>
            <person name="Murakawa M."/>
            <person name="Ihara Y."/>
            <person name="Oshima-Yamada Y."/>
            <person name="Ohtaka K."/>
            <person name="Satoh M."/>
            <person name="Sonobe K."/>
            <person name="Ishii M."/>
            <person name="Ohtani R."/>
            <person name="Kanamori-Sato M."/>
            <person name="Honoki R."/>
            <person name="Miyazaki D."/>
            <person name="Mochizuki H."/>
            <person name="Umetsu J."/>
            <person name="Higashi K."/>
            <person name="Shibata D."/>
            <person name="Kamiya Y."/>
            <person name="Sato N."/>
            <person name="Nakamura Y."/>
            <person name="Tabata S."/>
            <person name="Ida S."/>
            <person name="Kurokawa K."/>
            <person name="Ohta H."/>
        </authorList>
    </citation>
    <scope>NUCLEOTIDE SEQUENCE [LARGE SCALE GENOMIC DNA]</scope>
    <source>
        <strain evidence="10 11">NIES-2285</strain>
    </source>
</reference>
<accession>A0A1Y1I0J1</accession>
<feature type="transmembrane region" description="Helical" evidence="8">
    <location>
        <begin position="192"/>
        <end position="217"/>
    </location>
</feature>
<keyword evidence="11" id="KW-1185">Reference proteome</keyword>
<feature type="region of interest" description="Disordered" evidence="7">
    <location>
        <begin position="240"/>
        <end position="277"/>
    </location>
</feature>
<dbReference type="FunFam" id="1.10.510.10:FF:000051">
    <property type="entry name" value="Receptor-like serine/threonine-protein kinase ALE2"/>
    <property type="match status" value="1"/>
</dbReference>
<evidence type="ECO:0000256" key="7">
    <source>
        <dbReference type="SAM" id="MobiDB-lite"/>
    </source>
</evidence>
<evidence type="ECO:0000313" key="11">
    <source>
        <dbReference type="Proteomes" id="UP000054558"/>
    </source>
</evidence>
<protein>
    <submittedName>
        <fullName evidence="10">Protein kinase superfamily protein</fullName>
    </submittedName>
</protein>
<feature type="domain" description="Protein kinase" evidence="9">
    <location>
        <begin position="308"/>
        <end position="586"/>
    </location>
</feature>
<evidence type="ECO:0000256" key="5">
    <source>
        <dbReference type="ARBA" id="ARBA00022840"/>
    </source>
</evidence>
<dbReference type="PANTHER" id="PTHR47989:SF47">
    <property type="entry name" value="SERINE_THREONINE-PROTEIN KINASE PBL28-RELATED"/>
    <property type="match status" value="1"/>
</dbReference>
<dbReference type="PROSITE" id="PS00108">
    <property type="entry name" value="PROTEIN_KINASE_ST"/>
    <property type="match status" value="1"/>
</dbReference>
<dbReference type="GO" id="GO:0004672">
    <property type="term" value="F:protein kinase activity"/>
    <property type="evidence" value="ECO:0000318"/>
    <property type="project" value="GO_Central"/>
</dbReference>
<dbReference type="InterPro" id="IPR008271">
    <property type="entry name" value="Ser/Thr_kinase_AS"/>
</dbReference>
<proteinExistence type="predicted"/>
<dbReference type="InterPro" id="IPR000719">
    <property type="entry name" value="Prot_kinase_dom"/>
</dbReference>
<dbReference type="CDD" id="cd14066">
    <property type="entry name" value="STKc_IRAK"/>
    <property type="match status" value="1"/>
</dbReference>
<dbReference type="OMA" id="HQWKQNA"/>
<dbReference type="InterPro" id="IPR011009">
    <property type="entry name" value="Kinase-like_dom_sf"/>
</dbReference>
<keyword evidence="2" id="KW-0808">Transferase</keyword>
<dbReference type="GO" id="GO:0004674">
    <property type="term" value="F:protein serine/threonine kinase activity"/>
    <property type="evidence" value="ECO:0007669"/>
    <property type="project" value="UniProtKB-KW"/>
</dbReference>
<evidence type="ECO:0000313" key="10">
    <source>
        <dbReference type="EMBL" id="GAQ83482.1"/>
    </source>
</evidence>
<evidence type="ECO:0000256" key="6">
    <source>
        <dbReference type="PROSITE-ProRule" id="PRU10141"/>
    </source>
</evidence>
<feature type="region of interest" description="Disordered" evidence="7">
    <location>
        <begin position="159"/>
        <end position="184"/>
    </location>
</feature>
<keyword evidence="4 10" id="KW-0418">Kinase</keyword>
<keyword evidence="5 6" id="KW-0067">ATP-binding</keyword>
<dbReference type="GO" id="GO:0005524">
    <property type="term" value="F:ATP binding"/>
    <property type="evidence" value="ECO:0007669"/>
    <property type="project" value="UniProtKB-UniRule"/>
</dbReference>
<dbReference type="InterPro" id="IPR001245">
    <property type="entry name" value="Ser-Thr/Tyr_kinase_cat_dom"/>
</dbReference>
<keyword evidence="3 6" id="KW-0547">Nucleotide-binding</keyword>
<dbReference type="PROSITE" id="PS50011">
    <property type="entry name" value="PROTEIN_KINASE_DOM"/>
    <property type="match status" value="1"/>
</dbReference>
<dbReference type="PROSITE" id="PS00107">
    <property type="entry name" value="PROTEIN_KINASE_ATP"/>
    <property type="match status" value="1"/>
</dbReference>
<feature type="compositionally biased region" description="Polar residues" evidence="7">
    <location>
        <begin position="167"/>
        <end position="184"/>
    </location>
</feature>
<evidence type="ECO:0000256" key="3">
    <source>
        <dbReference type="ARBA" id="ARBA00022741"/>
    </source>
</evidence>
<name>A0A1Y1I0J1_KLENI</name>
<feature type="compositionally biased region" description="Low complexity" evidence="7">
    <location>
        <begin position="266"/>
        <end position="277"/>
    </location>
</feature>
<keyword evidence="8" id="KW-0472">Membrane</keyword>
<feature type="binding site" evidence="6">
    <location>
        <position position="336"/>
    </location>
    <ligand>
        <name>ATP</name>
        <dbReference type="ChEBI" id="CHEBI:30616"/>
    </ligand>
</feature>
<dbReference type="SMART" id="SM00220">
    <property type="entry name" value="S_TKc"/>
    <property type="match status" value="1"/>
</dbReference>
<keyword evidence="8" id="KW-1133">Transmembrane helix</keyword>
<gene>
    <name evidence="10" type="ORF">KFL_001500120</name>
</gene>
<dbReference type="Proteomes" id="UP000054558">
    <property type="component" value="Unassembled WGS sequence"/>
</dbReference>
<dbReference type="Pfam" id="PF07714">
    <property type="entry name" value="PK_Tyr_Ser-Thr"/>
    <property type="match status" value="1"/>
</dbReference>
<sequence length="636" mass="69226">MCCVAAEFVTFPTFVDSWAFAASRFVRVDNLETQQSSLKSSLADQSGLKTSQVRIIGISFSPLIVTIQIVPLAGNTKLDAKVENDIQNKLSGSQFTFPSDLASYQYQSFTAAGRTAPSVAPSALVPQSTATSLQPPTPAASNLSLGIAQASFIAPSSAITSTPTASQQEQRTPPPLSNQEPTSQKNFSFNKAAVATVSSIVALLIVVPAAIFCYWYLRVRRRRRASAALYRRAAMREKFTIKKGPATTSAPPETPGDHTDEPPQGSTEPSTAEAAAAPAEKIDLTVPGLAEDVDVFTYNELQIATNNFSRGNLLGEGGFGRVYKATFEDGASIAVKRLVNENQLGAEDFKERSIEVIAVLSRMEHPNLVTFLGFCYERNHKCLCYELMTNGSLEHRLHGAPRLKRKLTWVTRLQIALDTARGLQYMHDTCSPPVIHRDIKSGNILLASDFTAKVSDFGQSQIAPHGQERQTSAQITFGYVAPEYVMTGQLTEKSDVYSFGVVLLELLTGRKPVDMTLPSGKQSLVTWASPQLSDRRKIHAMVDPSLSGQYTDRVVCQVAAVAAMCVQPESEYRPVIGEVVQTLEYLLDEARKARVEDMYVASASASLSREASTALEAVEEGLDVPAPRPLSRRSRF</sequence>
<dbReference type="EMBL" id="DF237099">
    <property type="protein sequence ID" value="GAQ83482.1"/>
    <property type="molecule type" value="Genomic_DNA"/>
</dbReference>
<keyword evidence="8" id="KW-0812">Transmembrane</keyword>
<dbReference type="InterPro" id="IPR017441">
    <property type="entry name" value="Protein_kinase_ATP_BS"/>
</dbReference>
<evidence type="ECO:0000259" key="9">
    <source>
        <dbReference type="PROSITE" id="PS50011"/>
    </source>
</evidence>
<dbReference type="Gene3D" id="3.30.200.20">
    <property type="entry name" value="Phosphorylase Kinase, domain 1"/>
    <property type="match status" value="1"/>
</dbReference>
<evidence type="ECO:0000256" key="4">
    <source>
        <dbReference type="ARBA" id="ARBA00022777"/>
    </source>
</evidence>
<evidence type="ECO:0000256" key="1">
    <source>
        <dbReference type="ARBA" id="ARBA00022527"/>
    </source>
</evidence>
<organism evidence="10 11">
    <name type="scientific">Klebsormidium nitens</name>
    <name type="common">Green alga</name>
    <name type="synonym">Ulothrix nitens</name>
    <dbReference type="NCBI Taxonomy" id="105231"/>
    <lineage>
        <taxon>Eukaryota</taxon>
        <taxon>Viridiplantae</taxon>
        <taxon>Streptophyta</taxon>
        <taxon>Klebsormidiophyceae</taxon>
        <taxon>Klebsormidiales</taxon>
        <taxon>Klebsormidiaceae</taxon>
        <taxon>Klebsormidium</taxon>
    </lineage>
</organism>
<dbReference type="SUPFAM" id="SSF56112">
    <property type="entry name" value="Protein kinase-like (PK-like)"/>
    <property type="match status" value="1"/>
</dbReference>
<dbReference type="STRING" id="105231.A0A1Y1I0J1"/>
<evidence type="ECO:0000256" key="2">
    <source>
        <dbReference type="ARBA" id="ARBA00022679"/>
    </source>
</evidence>
<evidence type="ECO:0000256" key="8">
    <source>
        <dbReference type="SAM" id="Phobius"/>
    </source>
</evidence>
<dbReference type="AlphaFoldDB" id="A0A1Y1I0J1"/>
<dbReference type="FunFam" id="3.30.200.20:FF:000162">
    <property type="entry name" value="Adenine nucleotide alpha hydrolase-like domain kinase"/>
    <property type="match status" value="1"/>
</dbReference>
<keyword evidence="1" id="KW-0723">Serine/threonine-protein kinase</keyword>